<dbReference type="PANTHER" id="PTHR31861">
    <property type="entry name" value="OS10G0507500 PROTEIN"/>
    <property type="match status" value="1"/>
</dbReference>
<dbReference type="OrthoDB" id="1079178at2759"/>
<accession>V4KFN8</accession>
<reference evidence="1 2" key="1">
    <citation type="journal article" date="2013" name="Front. Plant Sci.">
        <title>The Reference Genome of the Halophytic Plant Eutrema salsugineum.</title>
        <authorList>
            <person name="Yang R."/>
            <person name="Jarvis D.E."/>
            <person name="Chen H."/>
            <person name="Beilstein M.A."/>
            <person name="Grimwood J."/>
            <person name="Jenkins J."/>
            <person name="Shu S."/>
            <person name="Prochnik S."/>
            <person name="Xin M."/>
            <person name="Ma C."/>
            <person name="Schmutz J."/>
            <person name="Wing R.A."/>
            <person name="Mitchell-Olds T."/>
            <person name="Schumaker K.S."/>
            <person name="Wang X."/>
        </authorList>
    </citation>
    <scope>NUCLEOTIDE SEQUENCE [LARGE SCALE GENOMIC DNA]</scope>
</reference>
<sequence>MASSSYPPSLTTSPLYVARKAKEILATHDVTEITKLVTTLGFAKETEDQSSDLLYKSFKKHFPNLLAVKLLQVYRFPESKTMVRSHSLSLLDSLLIDLEDSRIRLKTEALHDIKELLNSCLVQQEISDLDSKPLSRIISCVEKL</sequence>
<proteinExistence type="predicted"/>
<dbReference type="EMBL" id="KI517953">
    <property type="protein sequence ID" value="ESQ28632.1"/>
    <property type="molecule type" value="Genomic_DNA"/>
</dbReference>
<gene>
    <name evidence="1" type="ORF">EUTSA_v10019694mg</name>
</gene>
<evidence type="ECO:0000313" key="2">
    <source>
        <dbReference type="Proteomes" id="UP000030689"/>
    </source>
</evidence>
<dbReference type="STRING" id="72664.V4KFN8"/>
<dbReference type="Proteomes" id="UP000030689">
    <property type="component" value="Unassembled WGS sequence"/>
</dbReference>
<dbReference type="PANTHER" id="PTHR31861:SF17">
    <property type="entry name" value="DUF577 DOMAIN-CONTAINING PROTEIN"/>
    <property type="match status" value="1"/>
</dbReference>
<dbReference type="AlphaFoldDB" id="V4KFN8"/>
<dbReference type="Gramene" id="ESQ28632">
    <property type="protein sequence ID" value="ESQ28632"/>
    <property type="gene ID" value="EUTSA_v10019694mg"/>
</dbReference>
<evidence type="ECO:0000313" key="1">
    <source>
        <dbReference type="EMBL" id="ESQ28632.1"/>
    </source>
</evidence>
<dbReference type="KEGG" id="eus:EUTSA_v10019694mg"/>
<name>V4KFN8_EUTSA</name>
<protein>
    <submittedName>
        <fullName evidence="1">Uncharacterized protein</fullName>
    </submittedName>
</protein>
<organism evidence="1 2">
    <name type="scientific">Eutrema salsugineum</name>
    <name type="common">Saltwater cress</name>
    <name type="synonym">Sisymbrium salsugineum</name>
    <dbReference type="NCBI Taxonomy" id="72664"/>
    <lineage>
        <taxon>Eukaryota</taxon>
        <taxon>Viridiplantae</taxon>
        <taxon>Streptophyta</taxon>
        <taxon>Embryophyta</taxon>
        <taxon>Tracheophyta</taxon>
        <taxon>Spermatophyta</taxon>
        <taxon>Magnoliopsida</taxon>
        <taxon>eudicotyledons</taxon>
        <taxon>Gunneridae</taxon>
        <taxon>Pentapetalae</taxon>
        <taxon>rosids</taxon>
        <taxon>malvids</taxon>
        <taxon>Brassicales</taxon>
        <taxon>Brassicaceae</taxon>
        <taxon>Eutremeae</taxon>
        <taxon>Eutrema</taxon>
    </lineage>
</organism>
<keyword evidence="2" id="KW-1185">Reference proteome</keyword>